<keyword evidence="4" id="KW-1185">Reference proteome</keyword>
<gene>
    <name evidence="3" type="ORF">APLA_LOCUS11460</name>
    <name evidence="2" type="ORF">APLA_LOCUS320</name>
</gene>
<name>A0A8S0YMY6_ARCPL</name>
<dbReference type="AlphaFoldDB" id="A0A8S0YMY6"/>
<keyword evidence="1" id="KW-0732">Signal</keyword>
<dbReference type="Proteomes" id="UP000494106">
    <property type="component" value="Unassembled WGS sequence"/>
</dbReference>
<dbReference type="EMBL" id="CADEBD010000327">
    <property type="protein sequence ID" value="CAB3246296.1"/>
    <property type="molecule type" value="Genomic_DNA"/>
</dbReference>
<dbReference type="OrthoDB" id="7357162at2759"/>
<protein>
    <submittedName>
        <fullName evidence="2">Uncharacterized protein</fullName>
    </submittedName>
</protein>
<proteinExistence type="predicted"/>
<accession>A0A8S0YMY6</accession>
<feature type="chain" id="PRO_5036434184" evidence="1">
    <location>
        <begin position="20"/>
        <end position="208"/>
    </location>
</feature>
<dbReference type="EMBL" id="CADEBC010000045">
    <property type="protein sequence ID" value="CAB3220510.1"/>
    <property type="molecule type" value="Genomic_DNA"/>
</dbReference>
<dbReference type="Proteomes" id="UP000494256">
    <property type="component" value="Unassembled WGS sequence"/>
</dbReference>
<evidence type="ECO:0000313" key="3">
    <source>
        <dbReference type="EMBL" id="CAB3246296.1"/>
    </source>
</evidence>
<reference evidence="4 5" key="1">
    <citation type="submission" date="2020-04" db="EMBL/GenBank/DDBJ databases">
        <authorList>
            <person name="Wallbank WR R."/>
            <person name="Pardo Diaz C."/>
            <person name="Kozak K."/>
            <person name="Martin S."/>
            <person name="Jiggins C."/>
            <person name="Moest M."/>
            <person name="Warren A I."/>
            <person name="Byers J.R.P. K."/>
            <person name="Montejo-Kovacevich G."/>
            <person name="Yen C E."/>
        </authorList>
    </citation>
    <scope>NUCLEOTIDE SEQUENCE [LARGE SCALE GENOMIC DNA]</scope>
</reference>
<evidence type="ECO:0000313" key="2">
    <source>
        <dbReference type="EMBL" id="CAB3220510.1"/>
    </source>
</evidence>
<feature type="signal peptide" evidence="1">
    <location>
        <begin position="1"/>
        <end position="19"/>
    </location>
</feature>
<evidence type="ECO:0000313" key="4">
    <source>
        <dbReference type="Proteomes" id="UP000494106"/>
    </source>
</evidence>
<organism evidence="2 4">
    <name type="scientific">Arctia plantaginis</name>
    <name type="common">Wood tiger moth</name>
    <name type="synonym">Phalaena plantaginis</name>
    <dbReference type="NCBI Taxonomy" id="874455"/>
    <lineage>
        <taxon>Eukaryota</taxon>
        <taxon>Metazoa</taxon>
        <taxon>Ecdysozoa</taxon>
        <taxon>Arthropoda</taxon>
        <taxon>Hexapoda</taxon>
        <taxon>Insecta</taxon>
        <taxon>Pterygota</taxon>
        <taxon>Neoptera</taxon>
        <taxon>Endopterygota</taxon>
        <taxon>Lepidoptera</taxon>
        <taxon>Glossata</taxon>
        <taxon>Ditrysia</taxon>
        <taxon>Noctuoidea</taxon>
        <taxon>Erebidae</taxon>
        <taxon>Arctiinae</taxon>
        <taxon>Arctia</taxon>
    </lineage>
</organism>
<sequence length="208" mass="23697">MVLLDFIRVTLLTSIVVDGAIQSIRPEDLKGYNKICHSLTSEPYFEKSLAVESTWTVYYSWNLDLSNTCPELSFHYPDDTAINRIYSQMHRYMQTEPPWSEAVFEITMEGRRMLLFNDPSGIQGRFQGVPLIEDNEFDFAFKSTKIPLLEMSIKFLEGGKYLISSSCHVGGGSALAVRRKGRPKKAEIDAVAAAYDFGKRFPTCIKEW</sequence>
<comment type="caution">
    <text evidence="2">The sequence shown here is derived from an EMBL/GenBank/DDBJ whole genome shotgun (WGS) entry which is preliminary data.</text>
</comment>
<evidence type="ECO:0000256" key="1">
    <source>
        <dbReference type="SAM" id="SignalP"/>
    </source>
</evidence>
<evidence type="ECO:0000313" key="5">
    <source>
        <dbReference type="Proteomes" id="UP000494256"/>
    </source>
</evidence>